<protein>
    <submittedName>
        <fullName evidence="10">Fatty acid desaturase</fullName>
    </submittedName>
</protein>
<dbReference type="WBParaSite" id="ACRNAN_scaffold558.g24075.t1">
    <property type="protein sequence ID" value="ACRNAN_scaffold558.g24075.t1"/>
    <property type="gene ID" value="ACRNAN_scaffold558.g24075"/>
</dbReference>
<organism evidence="9 10">
    <name type="scientific">Acrobeloides nanus</name>
    <dbReference type="NCBI Taxonomy" id="290746"/>
    <lineage>
        <taxon>Eukaryota</taxon>
        <taxon>Metazoa</taxon>
        <taxon>Ecdysozoa</taxon>
        <taxon>Nematoda</taxon>
        <taxon>Chromadorea</taxon>
        <taxon>Rhabditida</taxon>
        <taxon>Tylenchina</taxon>
        <taxon>Cephalobomorpha</taxon>
        <taxon>Cephaloboidea</taxon>
        <taxon>Cephalobidae</taxon>
        <taxon>Acrobeloides</taxon>
    </lineage>
</organism>
<comment type="similarity">
    <text evidence="2">Belongs to the fatty acid desaturase type 1 family.</text>
</comment>
<evidence type="ECO:0000256" key="8">
    <source>
        <dbReference type="SAM" id="MobiDB-lite"/>
    </source>
</evidence>
<dbReference type="GO" id="GO:0006629">
    <property type="term" value="P:lipid metabolic process"/>
    <property type="evidence" value="ECO:0007669"/>
    <property type="project" value="UniProtKB-KW"/>
</dbReference>
<dbReference type="Proteomes" id="UP000887540">
    <property type="component" value="Unplaced"/>
</dbReference>
<keyword evidence="5" id="KW-0560">Oxidoreductase</keyword>
<feature type="region of interest" description="Disordered" evidence="8">
    <location>
        <begin position="1"/>
        <end position="29"/>
    </location>
</feature>
<evidence type="ECO:0000256" key="4">
    <source>
        <dbReference type="ARBA" id="ARBA00022989"/>
    </source>
</evidence>
<keyword evidence="9" id="KW-1185">Reference proteome</keyword>
<evidence type="ECO:0000256" key="5">
    <source>
        <dbReference type="ARBA" id="ARBA00023002"/>
    </source>
</evidence>
<evidence type="ECO:0000256" key="2">
    <source>
        <dbReference type="ARBA" id="ARBA00009295"/>
    </source>
</evidence>
<name>A0A914E5X4_9BILA</name>
<dbReference type="InterPro" id="IPR012171">
    <property type="entry name" value="Fatty_acid_desaturase"/>
</dbReference>
<reference evidence="10" key="1">
    <citation type="submission" date="2022-11" db="UniProtKB">
        <authorList>
            <consortium name="WormBaseParasite"/>
        </authorList>
    </citation>
    <scope>IDENTIFICATION</scope>
</reference>
<keyword evidence="6" id="KW-0443">Lipid metabolism</keyword>
<keyword evidence="7" id="KW-0472">Membrane</keyword>
<dbReference type="AlphaFoldDB" id="A0A914E5X4"/>
<evidence type="ECO:0000313" key="9">
    <source>
        <dbReference type="Proteomes" id="UP000887540"/>
    </source>
</evidence>
<comment type="subcellular location">
    <subcellularLocation>
        <location evidence="1">Membrane</location>
        <topology evidence="1">Multi-pass membrane protein</topology>
    </subcellularLocation>
</comment>
<accession>A0A914E5X4</accession>
<keyword evidence="3" id="KW-0812">Transmembrane</keyword>
<feature type="compositionally biased region" description="Basic and acidic residues" evidence="8">
    <location>
        <begin position="1"/>
        <end position="10"/>
    </location>
</feature>
<proteinExistence type="inferred from homology"/>
<dbReference type="GO" id="GO:0016020">
    <property type="term" value="C:membrane"/>
    <property type="evidence" value="ECO:0007669"/>
    <property type="project" value="UniProtKB-SubCell"/>
</dbReference>
<dbReference type="PANTHER" id="PTHR19353:SF88">
    <property type="entry name" value="DELTA(5) FATTY ACID DESATURASE FAT-4"/>
    <property type="match status" value="1"/>
</dbReference>
<sequence length="155" mass="18067">MLQDVREMQKDSNPAPPQEKEDPPGFDDLNMGAYNLSEDDAKRITKEFDQLRFEVRRKGLLDGETPFFAQKILECLMIIGLAVILQIKGYYIPSALCMGLAWQQLGWMIHEYCHHQHFKVRKKDQWEKSCPFLLIFGKFMKNGAFFVFTVNSESL</sequence>
<keyword evidence="4" id="KW-1133">Transmembrane helix</keyword>
<evidence type="ECO:0000313" key="10">
    <source>
        <dbReference type="WBParaSite" id="ACRNAN_scaffold558.g24075.t1"/>
    </source>
</evidence>
<evidence type="ECO:0000256" key="1">
    <source>
        <dbReference type="ARBA" id="ARBA00004141"/>
    </source>
</evidence>
<evidence type="ECO:0000256" key="6">
    <source>
        <dbReference type="ARBA" id="ARBA00023098"/>
    </source>
</evidence>
<dbReference type="GO" id="GO:0016717">
    <property type="term" value="F:oxidoreductase activity, acting on paired donors, with oxidation of a pair of donors resulting in the reduction of molecular oxygen to two molecules of water"/>
    <property type="evidence" value="ECO:0007669"/>
    <property type="project" value="TreeGrafter"/>
</dbReference>
<dbReference type="PANTHER" id="PTHR19353">
    <property type="entry name" value="FATTY ACID DESATURASE 2"/>
    <property type="match status" value="1"/>
</dbReference>
<evidence type="ECO:0000256" key="3">
    <source>
        <dbReference type="ARBA" id="ARBA00022692"/>
    </source>
</evidence>
<evidence type="ECO:0000256" key="7">
    <source>
        <dbReference type="ARBA" id="ARBA00023136"/>
    </source>
</evidence>